<keyword evidence="4" id="KW-0663">Pyridoxal phosphate</keyword>
<evidence type="ECO:0000313" key="8">
    <source>
        <dbReference type="EMBL" id="MBM7614736.1"/>
    </source>
</evidence>
<protein>
    <submittedName>
        <fullName evidence="8">Arginine decarboxylase</fullName>
        <ecNumber evidence="8">4.1.1.19</ecNumber>
    </submittedName>
</protein>
<dbReference type="InterPro" id="IPR015424">
    <property type="entry name" value="PyrdxlP-dep_Trfase"/>
</dbReference>
<keyword evidence="3" id="KW-0210">Decarboxylase</keyword>
<dbReference type="Gene3D" id="3.40.640.10">
    <property type="entry name" value="Type I PLP-dependent aspartate aminotransferase-like (Major domain)"/>
    <property type="match status" value="1"/>
</dbReference>
<dbReference type="Pfam" id="PF03711">
    <property type="entry name" value="OKR_DC_1_C"/>
    <property type="match status" value="1"/>
</dbReference>
<comment type="cofactor">
    <cofactor evidence="1">
        <name>pyridoxal 5'-phosphate</name>
        <dbReference type="ChEBI" id="CHEBI:597326"/>
    </cofactor>
</comment>
<evidence type="ECO:0000256" key="2">
    <source>
        <dbReference type="ARBA" id="ARBA00010671"/>
    </source>
</evidence>
<feature type="domain" description="Orn/Lys/Arg decarboxylase C-terminal" evidence="7">
    <location>
        <begin position="404"/>
        <end position="482"/>
    </location>
</feature>
<keyword evidence="5 8" id="KW-0456">Lyase</keyword>
<reference evidence="8 9" key="1">
    <citation type="submission" date="2021-01" db="EMBL/GenBank/DDBJ databases">
        <title>Genomic Encyclopedia of Type Strains, Phase IV (KMG-IV): sequencing the most valuable type-strain genomes for metagenomic binning, comparative biology and taxonomic classification.</title>
        <authorList>
            <person name="Goeker M."/>
        </authorList>
    </citation>
    <scope>NUCLEOTIDE SEQUENCE [LARGE SCALE GENOMIC DNA]</scope>
    <source>
        <strain evidence="8 9">DSM 25890</strain>
    </source>
</reference>
<dbReference type="SUPFAM" id="SSF53383">
    <property type="entry name" value="PLP-dependent transferases"/>
    <property type="match status" value="1"/>
</dbReference>
<accession>A0ABS2NPE4</accession>
<dbReference type="GO" id="GO:0008792">
    <property type="term" value="F:arginine decarboxylase activity"/>
    <property type="evidence" value="ECO:0007669"/>
    <property type="project" value="UniProtKB-EC"/>
</dbReference>
<organism evidence="8 9">
    <name type="scientific">Alkaliphilus hydrothermalis</name>
    <dbReference type="NCBI Taxonomy" id="1482730"/>
    <lineage>
        <taxon>Bacteria</taxon>
        <taxon>Bacillati</taxon>
        <taxon>Bacillota</taxon>
        <taxon>Clostridia</taxon>
        <taxon>Peptostreptococcales</taxon>
        <taxon>Natronincolaceae</taxon>
        <taxon>Alkaliphilus</taxon>
    </lineage>
</organism>
<dbReference type="CDD" id="cd00615">
    <property type="entry name" value="Orn_deC_like"/>
    <property type="match status" value="1"/>
</dbReference>
<evidence type="ECO:0000256" key="1">
    <source>
        <dbReference type="ARBA" id="ARBA00001933"/>
    </source>
</evidence>
<name>A0ABS2NPE4_9FIRM</name>
<dbReference type="SUPFAM" id="SSF55904">
    <property type="entry name" value="Ornithine decarboxylase C-terminal domain"/>
    <property type="match status" value="1"/>
</dbReference>
<dbReference type="EMBL" id="JAFBEE010000006">
    <property type="protein sequence ID" value="MBM7614736.1"/>
    <property type="molecule type" value="Genomic_DNA"/>
</dbReference>
<keyword evidence="9" id="KW-1185">Reference proteome</keyword>
<dbReference type="PANTHER" id="PTHR43277:SF4">
    <property type="entry name" value="ARGININE DECARBOXYLASE"/>
    <property type="match status" value="1"/>
</dbReference>
<dbReference type="InterPro" id="IPR036633">
    <property type="entry name" value="Prn/Lys/Arg_de-COase_C_sf"/>
</dbReference>
<feature type="domain" description="Orn/Lys/Arg decarboxylases family 1 pyridoxal-P attachment site" evidence="6">
    <location>
        <begin position="6"/>
        <end position="370"/>
    </location>
</feature>
<comment type="caution">
    <text evidence="8">The sequence shown here is derived from an EMBL/GenBank/DDBJ whole genome shotgun (WGS) entry which is preliminary data.</text>
</comment>
<dbReference type="Gene3D" id="3.90.100.10">
    <property type="entry name" value="Orn/Lys/Arg decarboxylase, C-terminal domain"/>
    <property type="match status" value="1"/>
</dbReference>
<dbReference type="InterPro" id="IPR052357">
    <property type="entry name" value="Orn_Lys_Arg_decarboxylase-I"/>
</dbReference>
<dbReference type="EC" id="4.1.1.19" evidence="8"/>
<dbReference type="InterPro" id="IPR000310">
    <property type="entry name" value="Orn/Lys/Arg_deCO2ase_major_dom"/>
</dbReference>
<dbReference type="Pfam" id="PF01276">
    <property type="entry name" value="OKR_DC_1"/>
    <property type="match status" value="1"/>
</dbReference>
<evidence type="ECO:0000256" key="3">
    <source>
        <dbReference type="ARBA" id="ARBA00022793"/>
    </source>
</evidence>
<dbReference type="InterPro" id="IPR008286">
    <property type="entry name" value="Prn/Lys/Arg_de-COase_C"/>
</dbReference>
<evidence type="ECO:0000313" key="9">
    <source>
        <dbReference type="Proteomes" id="UP001314796"/>
    </source>
</evidence>
<evidence type="ECO:0000259" key="7">
    <source>
        <dbReference type="Pfam" id="PF03711"/>
    </source>
</evidence>
<evidence type="ECO:0000256" key="4">
    <source>
        <dbReference type="ARBA" id="ARBA00022898"/>
    </source>
</evidence>
<sequence>MKNTLLLDQLIKIQQQQMISFHMPGHKNGRIFERLPYKNFKNILTYIDTTEISGTDNLHHPKGAIKKAQERASRLMGSEETFFLVNGSTSGIYSMIMAVTNPGDKVIIGRNCHKAVINGLILGDCIPCYLAPTVDPVQGIALEITPASVERMLLEQPDAKAVVITYPTYHGVASDLKKIAEIVHKYDKILLVDEAHGAHLGLSEALPKTALECGADIVVQSTHKTLPAFTQSSMLHIQGSRVDRDKLKFMLRLHQSSSPSYLLMASLDVAMTIYESHGKELMGELLNHVKEFKSSMKEYEGVVLFDEDDFSEATASLYTLDPTKLWISLQRKGISGVQLEEELRSTFGIQMELSNLYGVLGIGTIGNEKKDFIQLAKAIEGINSLSKTYTSYTTIIGHNVKSPLMMEIPQWALTPKEALYREKRTVRLQEAIGLISGTTITPYPPGIPILMPGEVINKGLIQYIKAITSMGMEVIGLKDDTQLLIDVIK</sequence>
<dbReference type="RefSeq" id="WP_243427870.1">
    <property type="nucleotide sequence ID" value="NZ_JAFBEE010000006.1"/>
</dbReference>
<dbReference type="PANTHER" id="PTHR43277">
    <property type="entry name" value="ARGININE DECARBOXYLASE"/>
    <property type="match status" value="1"/>
</dbReference>
<proteinExistence type="inferred from homology"/>
<evidence type="ECO:0000256" key="5">
    <source>
        <dbReference type="ARBA" id="ARBA00023239"/>
    </source>
</evidence>
<dbReference type="Proteomes" id="UP001314796">
    <property type="component" value="Unassembled WGS sequence"/>
</dbReference>
<dbReference type="InterPro" id="IPR015421">
    <property type="entry name" value="PyrdxlP-dep_Trfase_major"/>
</dbReference>
<comment type="similarity">
    <text evidence="2">Belongs to the Orn/Lys/Arg decarboxylase class-I family.</text>
</comment>
<evidence type="ECO:0000259" key="6">
    <source>
        <dbReference type="Pfam" id="PF01276"/>
    </source>
</evidence>
<gene>
    <name evidence="8" type="ORF">JOC73_001250</name>
</gene>